<comment type="caution">
    <text evidence="1">The sequence shown here is derived from an EMBL/GenBank/DDBJ whole genome shotgun (WGS) entry which is preliminary data.</text>
</comment>
<dbReference type="Proteomes" id="UP000628710">
    <property type="component" value="Unassembled WGS sequence"/>
</dbReference>
<name>A0A934N4D9_9GAMM</name>
<evidence type="ECO:0000313" key="2">
    <source>
        <dbReference type="Proteomes" id="UP000628710"/>
    </source>
</evidence>
<keyword evidence="2" id="KW-1185">Reference proteome</keyword>
<accession>A0A934N4D9</accession>
<dbReference type="RefSeq" id="WP_199470371.1">
    <property type="nucleotide sequence ID" value="NZ_JAEMNX010000040.1"/>
</dbReference>
<gene>
    <name evidence="1" type="ORF">I8J31_20120</name>
</gene>
<organism evidence="1 2">
    <name type="scientific">Marinomonas transparens</name>
    <dbReference type="NCBI Taxonomy" id="2795388"/>
    <lineage>
        <taxon>Bacteria</taxon>
        <taxon>Pseudomonadati</taxon>
        <taxon>Pseudomonadota</taxon>
        <taxon>Gammaproteobacteria</taxon>
        <taxon>Oceanospirillales</taxon>
        <taxon>Oceanospirillaceae</taxon>
        <taxon>Marinomonas</taxon>
    </lineage>
</organism>
<dbReference type="AlphaFoldDB" id="A0A934N4D9"/>
<dbReference type="EMBL" id="JAEMNX010000040">
    <property type="protein sequence ID" value="MBJ7539978.1"/>
    <property type="molecule type" value="Genomic_DNA"/>
</dbReference>
<reference evidence="1" key="1">
    <citation type="submission" date="2020-12" db="EMBL/GenBank/DDBJ databases">
        <title>Marinomonas arctica sp. nov., a psychrotolerant bacterium isolated from the Arctic.</title>
        <authorList>
            <person name="Zhang Y."/>
        </authorList>
    </citation>
    <scope>NUCLEOTIDE SEQUENCE</scope>
    <source>
        <strain evidence="1">C1424</strain>
    </source>
</reference>
<protein>
    <submittedName>
        <fullName evidence="1">Uncharacterized protein</fullName>
    </submittedName>
</protein>
<proteinExistence type="predicted"/>
<sequence>MISSLLLGFSHLTLAECSDIDAKLSADSAAQVYVNGLAATNRVAAQSAVTFKRALIIKKHLPSKRKEVASYIEAGNLYYTVYSLVNSQCIASTIKSTNGKH</sequence>
<evidence type="ECO:0000313" key="1">
    <source>
        <dbReference type="EMBL" id="MBJ7539978.1"/>
    </source>
</evidence>